<reference evidence="1 2" key="1">
    <citation type="submission" date="2019-05" db="EMBL/GenBank/DDBJ databases">
        <title>Another draft genome of Portunus trituberculatus and its Hox gene families provides insights of decapod evolution.</title>
        <authorList>
            <person name="Jeong J.-H."/>
            <person name="Song I."/>
            <person name="Kim S."/>
            <person name="Choi T."/>
            <person name="Kim D."/>
            <person name="Ryu S."/>
            <person name="Kim W."/>
        </authorList>
    </citation>
    <scope>NUCLEOTIDE SEQUENCE [LARGE SCALE GENOMIC DNA]</scope>
    <source>
        <tissue evidence="1">Muscle</tissue>
    </source>
</reference>
<evidence type="ECO:0000313" key="2">
    <source>
        <dbReference type="Proteomes" id="UP000324222"/>
    </source>
</evidence>
<protein>
    <submittedName>
        <fullName evidence="1">Uncharacterized protein</fullName>
    </submittedName>
</protein>
<dbReference type="EMBL" id="VSRR010002555">
    <property type="protein sequence ID" value="MPC32068.1"/>
    <property type="molecule type" value="Genomic_DNA"/>
</dbReference>
<comment type="caution">
    <text evidence="1">The sequence shown here is derived from an EMBL/GenBank/DDBJ whole genome shotgun (WGS) entry which is preliminary data.</text>
</comment>
<organism evidence="1 2">
    <name type="scientific">Portunus trituberculatus</name>
    <name type="common">Swimming crab</name>
    <name type="synonym">Neptunus trituberculatus</name>
    <dbReference type="NCBI Taxonomy" id="210409"/>
    <lineage>
        <taxon>Eukaryota</taxon>
        <taxon>Metazoa</taxon>
        <taxon>Ecdysozoa</taxon>
        <taxon>Arthropoda</taxon>
        <taxon>Crustacea</taxon>
        <taxon>Multicrustacea</taxon>
        <taxon>Malacostraca</taxon>
        <taxon>Eumalacostraca</taxon>
        <taxon>Eucarida</taxon>
        <taxon>Decapoda</taxon>
        <taxon>Pleocyemata</taxon>
        <taxon>Brachyura</taxon>
        <taxon>Eubrachyura</taxon>
        <taxon>Portunoidea</taxon>
        <taxon>Portunidae</taxon>
        <taxon>Portuninae</taxon>
        <taxon>Portunus</taxon>
    </lineage>
</organism>
<proteinExistence type="predicted"/>
<keyword evidence="2" id="KW-1185">Reference proteome</keyword>
<evidence type="ECO:0000313" key="1">
    <source>
        <dbReference type="EMBL" id="MPC32068.1"/>
    </source>
</evidence>
<accession>A0A5B7EF03</accession>
<sequence>MENRSLTSSTLPYFISTLDDSTEVQHNIPVMGGKIKLRVKLTHDLLLLLVVARHTAHLTLEYNNTLPQFHHTIAPGKSVILLLRLLTQVLSILLNGTKEKTS</sequence>
<name>A0A5B7EF03_PORTR</name>
<dbReference type="Proteomes" id="UP000324222">
    <property type="component" value="Unassembled WGS sequence"/>
</dbReference>
<gene>
    <name evidence="1" type="ORF">E2C01_025370</name>
</gene>
<dbReference type="AlphaFoldDB" id="A0A5B7EF03"/>